<dbReference type="EMBL" id="JAOPHQ010001935">
    <property type="protein sequence ID" value="KAK0149029.1"/>
    <property type="molecule type" value="Genomic_DNA"/>
</dbReference>
<evidence type="ECO:0000256" key="3">
    <source>
        <dbReference type="ARBA" id="ARBA00022741"/>
    </source>
</evidence>
<dbReference type="Gene3D" id="3.80.10.10">
    <property type="entry name" value="Ribonuclease Inhibitor"/>
    <property type="match status" value="3"/>
</dbReference>
<protein>
    <submittedName>
        <fullName evidence="8">NACHT, LRR and PYD domains-containing protein 12</fullName>
    </submittedName>
</protein>
<dbReference type="InterPro" id="IPR027417">
    <property type="entry name" value="P-loop_NTPase"/>
</dbReference>
<dbReference type="InterPro" id="IPR032675">
    <property type="entry name" value="LRR_dom_sf"/>
</dbReference>
<comment type="caution">
    <text evidence="8">The sequence shown here is derived from an EMBL/GenBank/DDBJ whole genome shotgun (WGS) entry which is preliminary data.</text>
</comment>
<dbReference type="SMART" id="SM00368">
    <property type="entry name" value="LRR_RI"/>
    <property type="match status" value="10"/>
</dbReference>
<dbReference type="InterPro" id="IPR051261">
    <property type="entry name" value="NLR"/>
</dbReference>
<name>A0AA47MZA4_MERPO</name>
<evidence type="ECO:0000313" key="8">
    <source>
        <dbReference type="EMBL" id="KAK0149029.1"/>
    </source>
</evidence>
<accession>A0AA47MZA4</accession>
<feature type="domain" description="NACHT LRR and PYD" evidence="7">
    <location>
        <begin position="452"/>
        <end position="530"/>
    </location>
</feature>
<organism evidence="8 9">
    <name type="scientific">Merluccius polli</name>
    <name type="common">Benguela hake</name>
    <name type="synonym">Merluccius cadenati</name>
    <dbReference type="NCBI Taxonomy" id="89951"/>
    <lineage>
        <taxon>Eukaryota</taxon>
        <taxon>Metazoa</taxon>
        <taxon>Chordata</taxon>
        <taxon>Craniata</taxon>
        <taxon>Vertebrata</taxon>
        <taxon>Euteleostomi</taxon>
        <taxon>Actinopterygii</taxon>
        <taxon>Neopterygii</taxon>
        <taxon>Teleostei</taxon>
        <taxon>Neoteleostei</taxon>
        <taxon>Acanthomorphata</taxon>
        <taxon>Zeiogadaria</taxon>
        <taxon>Gadariae</taxon>
        <taxon>Gadiformes</taxon>
        <taxon>Gadoidei</taxon>
        <taxon>Merlucciidae</taxon>
        <taxon>Merluccius</taxon>
    </lineage>
</organism>
<reference evidence="8" key="1">
    <citation type="journal article" date="2023" name="Front. Mar. Sci.">
        <title>A new Merluccius polli reference genome to investigate the effects of global change in West African waters.</title>
        <authorList>
            <person name="Mateo J.L."/>
            <person name="Blanco-Fernandez C."/>
            <person name="Garcia-Vazquez E."/>
            <person name="Machado-Schiaffino G."/>
        </authorList>
    </citation>
    <scope>NUCLEOTIDE SEQUENCE</scope>
    <source>
        <strain evidence="8">C29</strain>
        <tissue evidence="8">Fin</tissue>
    </source>
</reference>
<keyword evidence="1" id="KW-0433">Leucine-rich repeat</keyword>
<dbReference type="GO" id="GO:0005524">
    <property type="term" value="F:ATP binding"/>
    <property type="evidence" value="ECO:0007669"/>
    <property type="project" value="UniProtKB-KW"/>
</dbReference>
<gene>
    <name evidence="8" type="primary">NLRP12_4</name>
    <name evidence="8" type="ORF">N1851_010530</name>
</gene>
<dbReference type="FunFam" id="3.80.10.10:FF:001632">
    <property type="entry name" value="Uncharacterized protein"/>
    <property type="match status" value="1"/>
</dbReference>
<dbReference type="Pfam" id="PF05729">
    <property type="entry name" value="NACHT"/>
    <property type="match status" value="1"/>
</dbReference>
<feature type="region of interest" description="Disordered" evidence="5">
    <location>
        <begin position="904"/>
        <end position="926"/>
    </location>
</feature>
<dbReference type="InterPro" id="IPR041267">
    <property type="entry name" value="NLRP_HD2"/>
</dbReference>
<dbReference type="InterPro" id="IPR001611">
    <property type="entry name" value="Leu-rich_rpt"/>
</dbReference>
<dbReference type="Gene3D" id="3.40.50.300">
    <property type="entry name" value="P-loop containing nucleotide triphosphate hydrolases"/>
    <property type="match status" value="1"/>
</dbReference>
<dbReference type="PANTHER" id="PTHR24106">
    <property type="entry name" value="NACHT, LRR AND CARD DOMAINS-CONTAINING"/>
    <property type="match status" value="1"/>
</dbReference>
<feature type="domain" description="NACHT" evidence="6">
    <location>
        <begin position="236"/>
        <end position="328"/>
    </location>
</feature>
<dbReference type="AlphaFoldDB" id="A0AA47MZA4"/>
<keyword evidence="2" id="KW-0677">Repeat</keyword>
<evidence type="ECO:0000259" key="7">
    <source>
        <dbReference type="Pfam" id="PF17776"/>
    </source>
</evidence>
<evidence type="ECO:0000256" key="5">
    <source>
        <dbReference type="SAM" id="MobiDB-lite"/>
    </source>
</evidence>
<sequence length="926" mass="102932">MDPMERTRAVMSLTRSKRHLERSKVPSAQSVQQYPTELIQASLCRPAGRESRTDASDVLSEFRVKFSLMFLLLQRAEEDAHAFLDKELKKLWRGHFPDYPQCSESQREEDEEVVDGEEEEQRRRAIEGVVDITVLCLKQLKQEELADSLQSKHFAVECQHKLKSRLKEKTQRVFEGVPKAGQATDLNKIYTGDLHHRGTARAEFTGKGKEFSLVGLLHHFFIETKEAGICRYARFQVVFILDGLDECRLPLDFQKNRIWTDVTAPTSVDVLLTNLIRGDLLPSARIWITTRPGAANQIPAECVGMVTEVRGFTDPQKEEYFRKRFSDETLARKIISHVKKSRSLHIMCHIPVFCWISATVLEDLLHNNPEWRRDAQHCDSDLEKGNLIFYQADLAGVWASISQPPQCTQECSPRSLKRSVGCTRTRSFWLPFMSFCPSDTLVSIYSQKNNQPPGRDELLYQSAVDKALLSENGHLDLFLRFLLGLSLETNQIPLQGRYIKEKISGDLSPERSINLFHCLNELKDRSLVEQIQQYLTSGRLSTASLSPAQWSALVFILLTSEEELDVFDLKKYKASEEALLRLLPVVKASKTSLLNGCNLSERCCEALASVLSSTSSSLRELDLSTNDLKDSGVKLLSAGLGSPHCRLETLRLNGCHLSEFCCEALASVLSSNSSSLRELDLRTNDLQDSGVELLSAGLGSPHCRLETLSSNSSSLRELDLSTNDLQDSGVKLLSAGLGSPHCRLETLSSNSSSLRELDLSTNDLQDSGVELLSAGLGSPHCRLETLRLNGCHLSERGCEALASVLSSNSSSLRELDLSTNDLQDSGVKRLSAGLGSPHCRLETLRLSGCMVTQEGCASLASALSSNPSHLRELDLSYNHPAGDSGVTLLSAGLEDPGWRLDTLRYGEDSSPLSETMSPPRIQPPAR</sequence>
<evidence type="ECO:0000256" key="1">
    <source>
        <dbReference type="ARBA" id="ARBA00022614"/>
    </source>
</evidence>
<evidence type="ECO:0000313" key="9">
    <source>
        <dbReference type="Proteomes" id="UP001174136"/>
    </source>
</evidence>
<evidence type="ECO:0000256" key="4">
    <source>
        <dbReference type="ARBA" id="ARBA00022840"/>
    </source>
</evidence>
<dbReference type="InterPro" id="IPR007111">
    <property type="entry name" value="NACHT_NTPase"/>
</dbReference>
<dbReference type="SUPFAM" id="SSF52047">
    <property type="entry name" value="RNI-like"/>
    <property type="match status" value="2"/>
</dbReference>
<proteinExistence type="predicted"/>
<evidence type="ECO:0000259" key="6">
    <source>
        <dbReference type="Pfam" id="PF05729"/>
    </source>
</evidence>
<keyword evidence="4" id="KW-0067">ATP-binding</keyword>
<dbReference type="Pfam" id="PF13516">
    <property type="entry name" value="LRR_6"/>
    <property type="match status" value="6"/>
</dbReference>
<dbReference type="Pfam" id="PF17776">
    <property type="entry name" value="NLRC4_HD2"/>
    <property type="match status" value="1"/>
</dbReference>
<dbReference type="Proteomes" id="UP001174136">
    <property type="component" value="Unassembled WGS sequence"/>
</dbReference>
<keyword evidence="9" id="KW-1185">Reference proteome</keyword>
<keyword evidence="3" id="KW-0547">Nucleotide-binding</keyword>
<feature type="region of interest" description="Disordered" evidence="5">
    <location>
        <begin position="1"/>
        <end position="31"/>
    </location>
</feature>
<evidence type="ECO:0000256" key="2">
    <source>
        <dbReference type="ARBA" id="ARBA00022737"/>
    </source>
</evidence>